<comment type="caution">
    <text evidence="3">The sequence shown here is derived from an EMBL/GenBank/DDBJ whole genome shotgun (WGS) entry which is preliminary data.</text>
</comment>
<dbReference type="AlphaFoldDB" id="A0A3B0BVX2"/>
<dbReference type="InterPro" id="IPR013783">
    <property type="entry name" value="Ig-like_fold"/>
</dbReference>
<evidence type="ECO:0000313" key="3">
    <source>
        <dbReference type="EMBL" id="RKN77130.1"/>
    </source>
</evidence>
<dbReference type="PANTHER" id="PTHR15730:SF5">
    <property type="entry name" value="SI:CH211-210B2.2-RELATED"/>
    <property type="match status" value="1"/>
</dbReference>
<dbReference type="InterPro" id="IPR031161">
    <property type="entry name" value="Peptidase_M60_dom"/>
</dbReference>
<dbReference type="PROSITE" id="PS51723">
    <property type="entry name" value="PEPTIDASE_M60"/>
    <property type="match status" value="1"/>
</dbReference>
<dbReference type="Pfam" id="PF13402">
    <property type="entry name" value="Peptidase_M60"/>
    <property type="match status" value="1"/>
</dbReference>
<dbReference type="Gene3D" id="2.60.40.10">
    <property type="entry name" value="Immunoglobulins"/>
    <property type="match status" value="1"/>
</dbReference>
<dbReference type="OrthoDB" id="197688at2"/>
<protein>
    <recommendedName>
        <fullName evidence="2">Peptidase M60 domain-containing protein</fullName>
    </recommendedName>
</protein>
<dbReference type="Gene3D" id="3.40.390.80">
    <property type="entry name" value="Peptidase M60, enhancin-like domain 2"/>
    <property type="match status" value="1"/>
</dbReference>
<organism evidence="3 4">
    <name type="scientific">Paenibacillus ginsengarvi</name>
    <dbReference type="NCBI Taxonomy" id="400777"/>
    <lineage>
        <taxon>Bacteria</taxon>
        <taxon>Bacillati</taxon>
        <taxon>Bacillota</taxon>
        <taxon>Bacilli</taxon>
        <taxon>Bacillales</taxon>
        <taxon>Paenibacillaceae</taxon>
        <taxon>Paenibacillus</taxon>
    </lineage>
</organism>
<evidence type="ECO:0000313" key="4">
    <source>
        <dbReference type="Proteomes" id="UP000282311"/>
    </source>
</evidence>
<dbReference type="InterPro" id="IPR051244">
    <property type="entry name" value="TCAF"/>
</dbReference>
<dbReference type="InterPro" id="IPR042279">
    <property type="entry name" value="Pep_M60_3"/>
</dbReference>
<sequence>MQQVSPENYTRGESSLIHSFKKWAIVSLSLITMAASAGQTAAYAQIAGQTEAAQAATSGETLQNDLALFYKDLAGIPTYSSSNSGGVSAIGEQAFNVSVSQATTPNIAAARYGKGRVYLAGDDLYFKPSEQTDPDRLKLVRNSLLWLTQGSKSANPGVVDYEDALAGRGRLQMITTSPSSRFQVNPALPIDLKRIDSWSSAELDPARYPVAYVDFPIFQTSDADIPYLETYVRNGGSIAVAAKGWVLEAYAPNYLGDAYKGRTGNLGIDYPIQRLLNVFGLGLMNNTATKTNGLLPAPTAEQANGAHVLTLIAQAKAIEAGTLDIGEVKLGPPGANATTKLTIMASILGGTVQALTPKSPLYETIQGDIGNLARLSFPLDRSKAPYSSALLAFLLNQTGLEAAPAKSPFADHFPGVVPDTAQVIYGKTIEVDFGYSDYAYLRMYRPPGTWISTGLYAPPGKPVVIDVPAGVSGLDVQIGAHTDNLTSKDVWKRIPVVTKRQTLVPGPNTIQSAYGGLIYLIPTQPKPNTKTTVFISGGVQAPYYVLGQTSASEWKNSVRQYPAPWAELQGRRVVVTVPSSLIRQLDDPAQLMETWDAIVDYDDALAGLSPDSPPPHHSPIELPFRYVDDIQITAGSAHAGYPIMFDNYGTRLTDVANVRNKGWGIWHETGHEYQPNPWKWSAITEVSVNLYSLYVQEKFGNTSNLLSRDAQGKDSYDKAFAYLESGAPDKTYGNTSQLDLFGQLVLFKQLQLAYGWEFYTALHTYYRELPANQLPQNDQQRIDTFVVAASQLSGRNLLSFFDKWAMPYTKDAVRAKVQALGLPEPQTPVWTLQEANPLSPPTIELTPAPDDTGWNKTDVTFTVVSGGSQTPGVLARSQYRIGNTGTWTNYTSPVTIRTEGETNVYARMIDDAGLTSEYVLQTIRIKRPADQTPPVTTDDAKAGWYRSAQTVTLTATDDGTGVIRTFYSVDGAPYAEGRTIAVESEGVHTIRYYSIDAAGNEEAVRTATVRIDRSGPDVEANVTGSVYQTAPITISVRVTDSLSGVASTVYELDGNIAGNPVVFEPLALSVGTHLLRVTATDNAGNTSTKSFAFDVIVGIDQLDDILRTAGDKGWISNPGILQSLLAKADSVQKKRGDKEQALQALQALEHEVSAQSGKHIETGFASLLLADIRYMQSL</sequence>
<evidence type="ECO:0000256" key="1">
    <source>
        <dbReference type="SAM" id="Coils"/>
    </source>
</evidence>
<feature type="coiled-coil region" evidence="1">
    <location>
        <begin position="1131"/>
        <end position="1158"/>
    </location>
</feature>
<dbReference type="InterPro" id="IPR035423">
    <property type="entry name" value="M60-like_N"/>
</dbReference>
<dbReference type="EMBL" id="RBAH01000020">
    <property type="protein sequence ID" value="RKN77130.1"/>
    <property type="molecule type" value="Genomic_DNA"/>
</dbReference>
<keyword evidence="4" id="KW-1185">Reference proteome</keyword>
<dbReference type="RefSeq" id="WP_120749839.1">
    <property type="nucleotide sequence ID" value="NZ_RBAH01000020.1"/>
</dbReference>
<dbReference type="PANTHER" id="PTHR15730">
    <property type="entry name" value="EXPERIMENTAL AUTOIMMUNE PROSTATITIS ANTIGEN 2-RELATED"/>
    <property type="match status" value="1"/>
</dbReference>
<gene>
    <name evidence="3" type="ORF">D7M11_24220</name>
</gene>
<dbReference type="NCBIfam" id="NF047446">
    <property type="entry name" value="barrel_OmpL47"/>
    <property type="match status" value="1"/>
</dbReference>
<dbReference type="Gene3D" id="1.10.390.30">
    <property type="entry name" value="Peptidase M60, enhancin-like domain 3"/>
    <property type="match status" value="1"/>
</dbReference>
<dbReference type="SMART" id="SM01276">
    <property type="entry name" value="M60-like"/>
    <property type="match status" value="1"/>
</dbReference>
<dbReference type="Gene3D" id="2.60.120.1250">
    <property type="entry name" value="Peptidase M60, enhancin-like domain 1"/>
    <property type="match status" value="1"/>
</dbReference>
<dbReference type="Gene3D" id="3.30.1920.20">
    <property type="match status" value="1"/>
</dbReference>
<dbReference type="Proteomes" id="UP000282311">
    <property type="component" value="Unassembled WGS sequence"/>
</dbReference>
<dbReference type="InterPro" id="IPR058094">
    <property type="entry name" value="Ig-like_OmpL47-like"/>
</dbReference>
<accession>A0A3B0BVX2</accession>
<reference evidence="3 4" key="1">
    <citation type="journal article" date="2007" name="Int. J. Syst. Evol. Microbiol.">
        <title>Paenibacillus ginsengarvi sp. nov., isolated from soil from ginseng cultivation.</title>
        <authorList>
            <person name="Yoon M.H."/>
            <person name="Ten L.N."/>
            <person name="Im W.T."/>
        </authorList>
    </citation>
    <scope>NUCLEOTIDE SEQUENCE [LARGE SCALE GENOMIC DNA]</scope>
    <source>
        <strain evidence="3 4">KCTC 13059</strain>
    </source>
</reference>
<proteinExistence type="predicted"/>
<name>A0A3B0BVX2_9BACL</name>
<evidence type="ECO:0000259" key="2">
    <source>
        <dbReference type="PROSITE" id="PS51723"/>
    </source>
</evidence>
<feature type="domain" description="Peptidase M60" evidence="2">
    <location>
        <begin position="448"/>
        <end position="755"/>
    </location>
</feature>
<dbReference type="Pfam" id="PF17291">
    <property type="entry name" value="M60-like_N"/>
    <property type="match status" value="1"/>
</dbReference>
<keyword evidence="1" id="KW-0175">Coiled coil</keyword>